<proteinExistence type="predicted"/>
<dbReference type="Proteomes" id="UP000516046">
    <property type="component" value="Chromosome"/>
</dbReference>
<dbReference type="InterPro" id="IPR016181">
    <property type="entry name" value="Acyl_CoA_acyltransferase"/>
</dbReference>
<dbReference type="GO" id="GO:0005737">
    <property type="term" value="C:cytoplasm"/>
    <property type="evidence" value="ECO:0007669"/>
    <property type="project" value="TreeGrafter"/>
</dbReference>
<dbReference type="Pfam" id="PF00583">
    <property type="entry name" value="Acetyltransf_1"/>
    <property type="match status" value="1"/>
</dbReference>
<keyword evidence="2" id="KW-0012">Acyltransferase</keyword>
<dbReference type="KEGG" id="caml:H6X83_00445"/>
<dbReference type="PROSITE" id="PS51186">
    <property type="entry name" value="GNAT"/>
    <property type="match status" value="1"/>
</dbReference>
<protein>
    <submittedName>
        <fullName evidence="4">GNAT family N-acetyltransferase</fullName>
    </submittedName>
</protein>
<dbReference type="CDD" id="cd04301">
    <property type="entry name" value="NAT_SF"/>
    <property type="match status" value="1"/>
</dbReference>
<evidence type="ECO:0000313" key="5">
    <source>
        <dbReference type="Proteomes" id="UP000516046"/>
    </source>
</evidence>
<keyword evidence="1 4" id="KW-0808">Transferase</keyword>
<dbReference type="RefSeq" id="WP_212507241.1">
    <property type="nucleotide sequence ID" value="NZ_CP060696.1"/>
</dbReference>
<reference evidence="4 5" key="1">
    <citation type="submission" date="2020-08" db="EMBL/GenBank/DDBJ databases">
        <authorList>
            <person name="Ren C."/>
            <person name="Gu Y."/>
            <person name="Xu Y."/>
        </authorList>
    </citation>
    <scope>NUCLEOTIDE SEQUENCE [LARGE SCALE GENOMIC DNA]</scope>
    <source>
        <strain evidence="4 5">LBM18003</strain>
    </source>
</reference>
<accession>A0A7G9WHL5</accession>
<dbReference type="PANTHER" id="PTHR43626:SF4">
    <property type="entry name" value="GCN5-RELATED N-ACETYLTRANSFERASE 2, CHLOROPLASTIC"/>
    <property type="match status" value="1"/>
</dbReference>
<evidence type="ECO:0000256" key="2">
    <source>
        <dbReference type="ARBA" id="ARBA00023315"/>
    </source>
</evidence>
<evidence type="ECO:0000259" key="3">
    <source>
        <dbReference type="PROSITE" id="PS51186"/>
    </source>
</evidence>
<gene>
    <name evidence="4" type="ORF">H6X83_00445</name>
</gene>
<evidence type="ECO:0000256" key="1">
    <source>
        <dbReference type="ARBA" id="ARBA00022679"/>
    </source>
</evidence>
<organism evidence="4 5">
    <name type="scientific">Caproicibacterium amylolyticum</name>
    <dbReference type="NCBI Taxonomy" id="2766537"/>
    <lineage>
        <taxon>Bacteria</taxon>
        <taxon>Bacillati</taxon>
        <taxon>Bacillota</taxon>
        <taxon>Clostridia</taxon>
        <taxon>Eubacteriales</taxon>
        <taxon>Oscillospiraceae</taxon>
        <taxon>Caproicibacterium</taxon>
    </lineage>
</organism>
<dbReference type="AlphaFoldDB" id="A0A7G9WHL5"/>
<dbReference type="SUPFAM" id="SSF55729">
    <property type="entry name" value="Acyl-CoA N-acyltransferases (Nat)"/>
    <property type="match status" value="1"/>
</dbReference>
<dbReference type="EMBL" id="CP060696">
    <property type="protein sequence ID" value="QNO18177.1"/>
    <property type="molecule type" value="Genomic_DNA"/>
</dbReference>
<feature type="domain" description="N-acetyltransferase" evidence="3">
    <location>
        <begin position="1"/>
        <end position="137"/>
    </location>
</feature>
<dbReference type="PANTHER" id="PTHR43626">
    <property type="entry name" value="ACYL-COA N-ACYLTRANSFERASE"/>
    <property type="match status" value="1"/>
</dbReference>
<dbReference type="InterPro" id="IPR045039">
    <property type="entry name" value="NSI-like"/>
</dbReference>
<keyword evidence="5" id="KW-1185">Reference proteome</keyword>
<dbReference type="Gene3D" id="3.40.630.30">
    <property type="match status" value="1"/>
</dbReference>
<dbReference type="GO" id="GO:0008080">
    <property type="term" value="F:N-acetyltransferase activity"/>
    <property type="evidence" value="ECO:0007669"/>
    <property type="project" value="InterPro"/>
</dbReference>
<name>A0A7G9WHL5_9FIRM</name>
<sequence length="140" mass="15977">MITYENELHPETYNELRELVGWCRIAERRAEIGLNHSYYLIAAKDGEKTVGMARVISDGGYVAYIADVVVHPDYQRQGIGREMLLRLMRFLKQDLRAGERMMVCLGAAAGKEPFYKLFGFEERPNAHSGAGMSQWIESDM</sequence>
<dbReference type="InterPro" id="IPR000182">
    <property type="entry name" value="GNAT_dom"/>
</dbReference>
<evidence type="ECO:0000313" key="4">
    <source>
        <dbReference type="EMBL" id="QNO18177.1"/>
    </source>
</evidence>